<dbReference type="Proteomes" id="UP000179266">
    <property type="component" value="Unassembled WGS sequence"/>
</dbReference>
<accession>A0A1F7RUP3</accession>
<organism evidence="1 2">
    <name type="scientific">Candidatus Schekmanbacteria bacterium RBG_13_48_7</name>
    <dbReference type="NCBI Taxonomy" id="1817878"/>
    <lineage>
        <taxon>Bacteria</taxon>
        <taxon>Candidatus Schekmaniibacteriota</taxon>
    </lineage>
</organism>
<dbReference type="EMBL" id="MGDD01000185">
    <property type="protein sequence ID" value="OGL45289.1"/>
    <property type="molecule type" value="Genomic_DNA"/>
</dbReference>
<comment type="caution">
    <text evidence="1">The sequence shown here is derived from an EMBL/GenBank/DDBJ whole genome shotgun (WGS) entry which is preliminary data.</text>
</comment>
<evidence type="ECO:0000313" key="2">
    <source>
        <dbReference type="Proteomes" id="UP000179266"/>
    </source>
</evidence>
<evidence type="ECO:0000313" key="1">
    <source>
        <dbReference type="EMBL" id="OGL45289.1"/>
    </source>
</evidence>
<gene>
    <name evidence="1" type="ORF">A2161_01575</name>
</gene>
<sequence>MSFIQNRFKDEKQRIYLVLSKHFALTSMKYNVLCYQVGQLSENNRLVFSISENLKQKYRIYENTLKQKTQSRLQRNNHFFVDYNVRMILNNFNTKQKTRKMFKKLKST</sequence>
<name>A0A1F7RUP3_9BACT</name>
<proteinExistence type="predicted"/>
<protein>
    <submittedName>
        <fullName evidence="1">Uncharacterized protein</fullName>
    </submittedName>
</protein>
<reference evidence="1 2" key="1">
    <citation type="journal article" date="2016" name="Nat. Commun.">
        <title>Thousands of microbial genomes shed light on interconnected biogeochemical processes in an aquifer system.</title>
        <authorList>
            <person name="Anantharaman K."/>
            <person name="Brown C.T."/>
            <person name="Hug L.A."/>
            <person name="Sharon I."/>
            <person name="Castelle C.J."/>
            <person name="Probst A.J."/>
            <person name="Thomas B.C."/>
            <person name="Singh A."/>
            <person name="Wilkins M.J."/>
            <person name="Karaoz U."/>
            <person name="Brodie E.L."/>
            <person name="Williams K.H."/>
            <person name="Hubbard S.S."/>
            <person name="Banfield J.F."/>
        </authorList>
    </citation>
    <scope>NUCLEOTIDE SEQUENCE [LARGE SCALE GENOMIC DNA]</scope>
</reference>
<dbReference type="AlphaFoldDB" id="A0A1F7RUP3"/>